<proteinExistence type="predicted"/>
<dbReference type="EMBL" id="LGRX02014574">
    <property type="protein sequence ID" value="KAK3264406.1"/>
    <property type="molecule type" value="Genomic_DNA"/>
</dbReference>
<sequence length="198" mass="21159">MFKSILGAVNKIENFIKVTRRGGPPAAPPKRNRPGPSGVRAAGSHPDPLVAYDKEHKKTLPLIMPQRWLREYGAPAVVTTDGIGPDIEGRDYASVVHPQQMADCGVPPFGLRPQFSMLACLISILCFDIAGVTAGYGDIGIINSDGNSVTEEPQLHLVVTTRRNGLGSMAVCPLKVFLSLPDACQSGGDWYTALHSIA</sequence>
<name>A0AAE0KXI2_9CHLO</name>
<dbReference type="Proteomes" id="UP001190700">
    <property type="component" value="Unassembled WGS sequence"/>
</dbReference>
<evidence type="ECO:0000313" key="2">
    <source>
        <dbReference type="EMBL" id="KAK3264406.1"/>
    </source>
</evidence>
<keyword evidence="3" id="KW-1185">Reference proteome</keyword>
<evidence type="ECO:0000256" key="1">
    <source>
        <dbReference type="SAM" id="MobiDB-lite"/>
    </source>
</evidence>
<dbReference type="AlphaFoldDB" id="A0AAE0KXI2"/>
<gene>
    <name evidence="2" type="ORF">CYMTET_26855</name>
</gene>
<organism evidence="2 3">
    <name type="scientific">Cymbomonas tetramitiformis</name>
    <dbReference type="NCBI Taxonomy" id="36881"/>
    <lineage>
        <taxon>Eukaryota</taxon>
        <taxon>Viridiplantae</taxon>
        <taxon>Chlorophyta</taxon>
        <taxon>Pyramimonadophyceae</taxon>
        <taxon>Pyramimonadales</taxon>
        <taxon>Pyramimonadaceae</taxon>
        <taxon>Cymbomonas</taxon>
    </lineage>
</organism>
<feature type="region of interest" description="Disordered" evidence="1">
    <location>
        <begin position="19"/>
        <end position="46"/>
    </location>
</feature>
<evidence type="ECO:0000313" key="3">
    <source>
        <dbReference type="Proteomes" id="UP001190700"/>
    </source>
</evidence>
<protein>
    <submittedName>
        <fullName evidence="2">Uncharacterized protein</fullName>
    </submittedName>
</protein>
<comment type="caution">
    <text evidence="2">The sequence shown here is derived from an EMBL/GenBank/DDBJ whole genome shotgun (WGS) entry which is preliminary data.</text>
</comment>
<accession>A0AAE0KXI2</accession>
<reference evidence="2 3" key="1">
    <citation type="journal article" date="2015" name="Genome Biol. Evol.">
        <title>Comparative Genomics of a Bacterivorous Green Alga Reveals Evolutionary Causalities and Consequences of Phago-Mixotrophic Mode of Nutrition.</title>
        <authorList>
            <person name="Burns J.A."/>
            <person name="Paasch A."/>
            <person name="Narechania A."/>
            <person name="Kim E."/>
        </authorList>
    </citation>
    <scope>NUCLEOTIDE SEQUENCE [LARGE SCALE GENOMIC DNA]</scope>
    <source>
        <strain evidence="2 3">PLY_AMNH</strain>
    </source>
</reference>